<dbReference type="Pfam" id="PF00668">
    <property type="entry name" value="Condensation"/>
    <property type="match status" value="1"/>
</dbReference>
<dbReference type="EMBL" id="JADPUN010000251">
    <property type="protein sequence ID" value="MBF9132811.1"/>
    <property type="molecule type" value="Genomic_DNA"/>
</dbReference>
<dbReference type="Gene3D" id="3.30.559.10">
    <property type="entry name" value="Chloramphenicol acetyltransferase-like domain"/>
    <property type="match status" value="1"/>
</dbReference>
<name>A0ABS0H3E0_9ACTN</name>
<dbReference type="Proteomes" id="UP000638560">
    <property type="component" value="Unassembled WGS sequence"/>
</dbReference>
<gene>
    <name evidence="2" type="ORF">I0C86_28210</name>
</gene>
<comment type="caution">
    <text evidence="2">The sequence shown here is derived from an EMBL/GenBank/DDBJ whole genome shotgun (WGS) entry which is preliminary data.</text>
</comment>
<evidence type="ECO:0000259" key="1">
    <source>
        <dbReference type="Pfam" id="PF00668"/>
    </source>
</evidence>
<dbReference type="Gene3D" id="3.30.559.30">
    <property type="entry name" value="Nonribosomal peptide synthetase, condensation domain"/>
    <property type="match status" value="1"/>
</dbReference>
<protein>
    <recommendedName>
        <fullName evidence="1">Condensation domain-containing protein</fullName>
    </recommendedName>
</protein>
<evidence type="ECO:0000313" key="2">
    <source>
        <dbReference type="EMBL" id="MBF9132811.1"/>
    </source>
</evidence>
<dbReference type="RefSeq" id="WP_196204335.1">
    <property type="nucleotide sequence ID" value="NZ_JADPUN010000251.1"/>
</dbReference>
<reference evidence="2 3" key="1">
    <citation type="submission" date="2020-11" db="EMBL/GenBank/DDBJ databases">
        <title>A novel isolate from a Black sea contaminated sediment with potential to produce alkanes: Plantactinospora alkalitolerans sp. nov.</title>
        <authorList>
            <person name="Carro L."/>
            <person name="Veyisoglu A."/>
            <person name="Guven K."/>
            <person name="Schumann P."/>
            <person name="Klenk H.-P."/>
            <person name="Sahin N."/>
        </authorList>
    </citation>
    <scope>NUCLEOTIDE SEQUENCE [LARGE SCALE GENOMIC DNA]</scope>
    <source>
        <strain evidence="2 3">S1510</strain>
    </source>
</reference>
<evidence type="ECO:0000313" key="3">
    <source>
        <dbReference type="Proteomes" id="UP000638560"/>
    </source>
</evidence>
<sequence length="459" mass="49996">MTAPTASFDGLTSRTGPLTWAQRWSWDVLRELVPKEDRLNIVIRAEVTAGLGTDKVLAVVTDLVGRHETLRTTYSVLPDGDLEQVVHGSGEVPVTIRDAGDDPIDGVVEELAMELYRGRFDLAADLPIRVGVVTRSGEATHLVVVLSNMTVDGWGIYLLERELAARLAGDGVSRAPWPGQQPLDQAADERSPAGLRVAAAGTRHWARELARIAEIPQPLRRPAGERPRFWCAEFTSVALSQAAHLIAEQRRVPPSAVLLAAVSALVGRHLGQPSCGLFVVVSNRYQPTVRGTVGKLFQSSPVCLDLVGESFGDLVEATSRRLLRASRFGQCDPLQVAPLVHGDGPHRGAHLALPMVYDYHHREEAGADRVVDGIDGLRAAAVHSTFRWLDALDEENMCLYVQVHEFGVRARVVFWIDTNYLSRADLAAIVFGAERLLIEGAAAEVPLDRIEVVSGLNTK</sequence>
<proteinExistence type="predicted"/>
<dbReference type="PANTHER" id="PTHR45527:SF1">
    <property type="entry name" value="FATTY ACID SYNTHASE"/>
    <property type="match status" value="1"/>
</dbReference>
<dbReference type="InterPro" id="IPR023213">
    <property type="entry name" value="CAT-like_dom_sf"/>
</dbReference>
<accession>A0ABS0H3E0</accession>
<dbReference type="SUPFAM" id="SSF52777">
    <property type="entry name" value="CoA-dependent acyltransferases"/>
    <property type="match status" value="2"/>
</dbReference>
<organism evidence="2 3">
    <name type="scientific">Plantactinospora alkalitolerans</name>
    <dbReference type="NCBI Taxonomy" id="2789879"/>
    <lineage>
        <taxon>Bacteria</taxon>
        <taxon>Bacillati</taxon>
        <taxon>Actinomycetota</taxon>
        <taxon>Actinomycetes</taxon>
        <taxon>Micromonosporales</taxon>
        <taxon>Micromonosporaceae</taxon>
        <taxon>Plantactinospora</taxon>
    </lineage>
</organism>
<feature type="domain" description="Condensation" evidence="1">
    <location>
        <begin position="16"/>
        <end position="327"/>
    </location>
</feature>
<dbReference type="InterPro" id="IPR001242">
    <property type="entry name" value="Condensation_dom"/>
</dbReference>
<keyword evidence="3" id="KW-1185">Reference proteome</keyword>
<dbReference type="PANTHER" id="PTHR45527">
    <property type="entry name" value="NONRIBOSOMAL PEPTIDE SYNTHETASE"/>
    <property type="match status" value="1"/>
</dbReference>